<dbReference type="AlphaFoldDB" id="A0AAD1X2L0"/>
<dbReference type="Proteomes" id="UP001295684">
    <property type="component" value="Unassembled WGS sequence"/>
</dbReference>
<evidence type="ECO:0000313" key="2">
    <source>
        <dbReference type="EMBL" id="CAI2360763.1"/>
    </source>
</evidence>
<keyword evidence="1" id="KW-1133">Transmembrane helix</keyword>
<keyword evidence="1" id="KW-0472">Membrane</keyword>
<reference evidence="2" key="1">
    <citation type="submission" date="2023-07" db="EMBL/GenBank/DDBJ databases">
        <authorList>
            <consortium name="AG Swart"/>
            <person name="Singh M."/>
            <person name="Singh A."/>
            <person name="Seah K."/>
            <person name="Emmerich C."/>
        </authorList>
    </citation>
    <scope>NUCLEOTIDE SEQUENCE</scope>
    <source>
        <strain evidence="2">DP1</strain>
    </source>
</reference>
<dbReference type="EMBL" id="CAMPGE010001958">
    <property type="protein sequence ID" value="CAI2360763.1"/>
    <property type="molecule type" value="Genomic_DNA"/>
</dbReference>
<feature type="transmembrane region" description="Helical" evidence="1">
    <location>
        <begin position="69"/>
        <end position="89"/>
    </location>
</feature>
<feature type="transmembrane region" description="Helical" evidence="1">
    <location>
        <begin position="186"/>
        <end position="203"/>
    </location>
</feature>
<sequence length="308" mass="36118">MARDNDDIQIMNTLHHRKKNTTRCKTLCCCCFCKPCKGCRKSVKNCCAWLAKTFKSWQNKIHKYFPHRFFLSIYCMTIMETLFIISVTAGNELKVYDDTNDYLKRSIRISIALLSLLATFIVFLFIYFFMHCKTKISEKSKKPGMYFEILFSELKSGIGRIYSALMLFRKFAFVCVVFLPSLNSNWIFGILIVIQFFYWMQTIKFPKFESVSLRLMNIINESVIGLIIIILSIWNEKNNWDETNTPTMKTVIMYGIIGNTLMLIFIQSVFILYHIIKMYKDYFPSDQAVQTARDNREENKSSQDSSGS</sequence>
<keyword evidence="3" id="KW-1185">Reference proteome</keyword>
<organism evidence="2 3">
    <name type="scientific">Euplotes crassus</name>
    <dbReference type="NCBI Taxonomy" id="5936"/>
    <lineage>
        <taxon>Eukaryota</taxon>
        <taxon>Sar</taxon>
        <taxon>Alveolata</taxon>
        <taxon>Ciliophora</taxon>
        <taxon>Intramacronucleata</taxon>
        <taxon>Spirotrichea</taxon>
        <taxon>Hypotrichia</taxon>
        <taxon>Euplotida</taxon>
        <taxon>Euplotidae</taxon>
        <taxon>Moneuplotes</taxon>
    </lineage>
</organism>
<feature type="transmembrane region" description="Helical" evidence="1">
    <location>
        <begin position="254"/>
        <end position="276"/>
    </location>
</feature>
<name>A0AAD1X2L0_EUPCR</name>
<protein>
    <submittedName>
        <fullName evidence="2">Uncharacterized protein</fullName>
    </submittedName>
</protein>
<feature type="transmembrane region" description="Helical" evidence="1">
    <location>
        <begin position="109"/>
        <end position="130"/>
    </location>
</feature>
<accession>A0AAD1X2L0</accession>
<keyword evidence="1" id="KW-0812">Transmembrane</keyword>
<evidence type="ECO:0000256" key="1">
    <source>
        <dbReference type="SAM" id="Phobius"/>
    </source>
</evidence>
<feature type="transmembrane region" description="Helical" evidence="1">
    <location>
        <begin position="215"/>
        <end position="234"/>
    </location>
</feature>
<evidence type="ECO:0000313" key="3">
    <source>
        <dbReference type="Proteomes" id="UP001295684"/>
    </source>
</evidence>
<comment type="caution">
    <text evidence="2">The sequence shown here is derived from an EMBL/GenBank/DDBJ whole genome shotgun (WGS) entry which is preliminary data.</text>
</comment>
<proteinExistence type="predicted"/>
<gene>
    <name evidence="2" type="ORF">ECRASSUSDP1_LOCUS2068</name>
</gene>